<reference evidence="2" key="2">
    <citation type="submission" date="2020-09" db="EMBL/GenBank/DDBJ databases">
        <authorList>
            <person name="Sun Q."/>
            <person name="Ohkuma M."/>
        </authorList>
    </citation>
    <scope>NUCLEOTIDE SEQUENCE</scope>
    <source>
        <strain evidence="2">JCM 4403</strain>
    </source>
</reference>
<dbReference type="RefSeq" id="WP_189557728.1">
    <property type="nucleotide sequence ID" value="NZ_BMTE01000002.1"/>
</dbReference>
<organism evidence="2 3">
    <name type="scientific">Streptomyces pilosus</name>
    <dbReference type="NCBI Taxonomy" id="28893"/>
    <lineage>
        <taxon>Bacteria</taxon>
        <taxon>Bacillati</taxon>
        <taxon>Actinomycetota</taxon>
        <taxon>Actinomycetes</taxon>
        <taxon>Kitasatosporales</taxon>
        <taxon>Streptomycetaceae</taxon>
        <taxon>Streptomyces</taxon>
    </lineage>
</organism>
<accession>A0A918BLT1</accession>
<evidence type="ECO:0000256" key="1">
    <source>
        <dbReference type="SAM" id="MobiDB-lite"/>
    </source>
</evidence>
<dbReference type="AlphaFoldDB" id="A0A918BLT1"/>
<evidence type="ECO:0000313" key="2">
    <source>
        <dbReference type="EMBL" id="GGQ76600.1"/>
    </source>
</evidence>
<gene>
    <name evidence="2" type="ORF">GCM10010280_23630</name>
</gene>
<comment type="caution">
    <text evidence="2">The sequence shown here is derived from an EMBL/GenBank/DDBJ whole genome shotgun (WGS) entry which is preliminary data.</text>
</comment>
<sequence>MTSPPPATDDLPVYDGLVRERGDVVAEVREVAERALDQARRGLAGHPGSSPGPLRERAGR</sequence>
<proteinExistence type="predicted"/>
<feature type="region of interest" description="Disordered" evidence="1">
    <location>
        <begin position="37"/>
        <end position="60"/>
    </location>
</feature>
<keyword evidence="3" id="KW-1185">Reference proteome</keyword>
<protein>
    <submittedName>
        <fullName evidence="2">Uncharacterized protein</fullName>
    </submittedName>
</protein>
<evidence type="ECO:0000313" key="3">
    <source>
        <dbReference type="Proteomes" id="UP000656732"/>
    </source>
</evidence>
<reference evidence="2" key="1">
    <citation type="journal article" date="2014" name="Int. J. Syst. Evol. Microbiol.">
        <title>Complete genome sequence of Corynebacterium casei LMG S-19264T (=DSM 44701T), isolated from a smear-ripened cheese.</title>
        <authorList>
            <consortium name="US DOE Joint Genome Institute (JGI-PGF)"/>
            <person name="Walter F."/>
            <person name="Albersmeier A."/>
            <person name="Kalinowski J."/>
            <person name="Ruckert C."/>
        </authorList>
    </citation>
    <scope>NUCLEOTIDE SEQUENCE</scope>
    <source>
        <strain evidence="2">JCM 4403</strain>
    </source>
</reference>
<dbReference type="Proteomes" id="UP000656732">
    <property type="component" value="Unassembled WGS sequence"/>
</dbReference>
<name>A0A918BLT1_9ACTN</name>
<dbReference type="EMBL" id="BMTU01000004">
    <property type="protein sequence ID" value="GGQ76600.1"/>
    <property type="molecule type" value="Genomic_DNA"/>
</dbReference>